<dbReference type="GeneID" id="28840243"/>
<reference evidence="2" key="2">
    <citation type="journal article" date="2018" name="Nat. Commun.">
        <title>Extreme sensitivity to ultraviolet light in the fungal pathogen causing white-nose syndrome of bats.</title>
        <authorList>
            <person name="Palmer J.M."/>
            <person name="Drees K.P."/>
            <person name="Foster J.T."/>
            <person name="Lindner D.L."/>
        </authorList>
    </citation>
    <scope>NUCLEOTIDE SEQUENCE [LARGE SCALE GENOMIC DNA]</scope>
    <source>
        <strain evidence="2">UAMH 10579</strain>
    </source>
</reference>
<gene>
    <name evidence="1" type="ORF">VE01_06857</name>
</gene>
<dbReference type="Proteomes" id="UP000091956">
    <property type="component" value="Unassembled WGS sequence"/>
</dbReference>
<dbReference type="RefSeq" id="XP_018129849.1">
    <property type="nucleotide sequence ID" value="XM_018276296.2"/>
</dbReference>
<evidence type="ECO:0000313" key="2">
    <source>
        <dbReference type="Proteomes" id="UP000091956"/>
    </source>
</evidence>
<proteinExistence type="predicted"/>
<keyword evidence="2" id="KW-1185">Reference proteome</keyword>
<protein>
    <submittedName>
        <fullName evidence="1">Uncharacterized protein</fullName>
    </submittedName>
</protein>
<accession>A0A1B8GJZ7</accession>
<reference evidence="1 2" key="1">
    <citation type="submission" date="2016-03" db="EMBL/GenBank/DDBJ databases">
        <title>Comparative genomics of Pseudogymnoascus destructans, the fungus causing white-nose syndrome of bats.</title>
        <authorList>
            <person name="Palmer J.M."/>
            <person name="Drees K.P."/>
            <person name="Foster J.T."/>
            <person name="Lindner D.L."/>
        </authorList>
    </citation>
    <scope>NUCLEOTIDE SEQUENCE [LARGE SCALE GENOMIC DNA]</scope>
    <source>
        <strain evidence="1 2">UAMH 10579</strain>
    </source>
</reference>
<dbReference type="EMBL" id="KV460230">
    <property type="protein sequence ID" value="OBT96116.1"/>
    <property type="molecule type" value="Genomic_DNA"/>
</dbReference>
<dbReference type="OrthoDB" id="2129069at2759"/>
<organism evidence="1 2">
    <name type="scientific">Pseudogymnoascus verrucosus</name>
    <dbReference type="NCBI Taxonomy" id="342668"/>
    <lineage>
        <taxon>Eukaryota</taxon>
        <taxon>Fungi</taxon>
        <taxon>Dikarya</taxon>
        <taxon>Ascomycota</taxon>
        <taxon>Pezizomycotina</taxon>
        <taxon>Leotiomycetes</taxon>
        <taxon>Thelebolales</taxon>
        <taxon>Thelebolaceae</taxon>
        <taxon>Pseudogymnoascus</taxon>
    </lineage>
</organism>
<sequence>MFSSSLRKRPQWESVPSNLLSIPAPQWQEKTLNTHDIDVPVYGSGGHEQRMCFLLLSASDLDTQEEVVERVERLSLFNEGQHVGIVFLLKEKDGKNGFTAYIKLQTILLDLRLEVSIIPLNSLRALSTAIFVCQRQLLLAKPIIAPVSPVTILPHCAARAQLLEHTRNVLSDMFHGFSELAAAATTEDGQNAIKEYVPDKGQAEQAIEFWLSEYVAE</sequence>
<dbReference type="AlphaFoldDB" id="A0A1B8GJZ7"/>
<evidence type="ECO:0000313" key="1">
    <source>
        <dbReference type="EMBL" id="OBT96116.1"/>
    </source>
</evidence>
<name>A0A1B8GJZ7_9PEZI</name>